<feature type="signal peptide" evidence="1">
    <location>
        <begin position="1"/>
        <end position="19"/>
    </location>
</feature>
<dbReference type="Proteomes" id="UP000324800">
    <property type="component" value="Unassembled WGS sequence"/>
</dbReference>
<evidence type="ECO:0008006" key="4">
    <source>
        <dbReference type="Google" id="ProtNLM"/>
    </source>
</evidence>
<accession>A0A5J4UJK5</accession>
<dbReference type="AlphaFoldDB" id="A0A5J4UJK5"/>
<evidence type="ECO:0000313" key="3">
    <source>
        <dbReference type="Proteomes" id="UP000324800"/>
    </source>
</evidence>
<feature type="chain" id="PRO_5023896095" description="FHA domain-containing protein" evidence="1">
    <location>
        <begin position="20"/>
        <end position="164"/>
    </location>
</feature>
<protein>
    <recommendedName>
        <fullName evidence="4">FHA domain-containing protein</fullName>
    </recommendedName>
</protein>
<evidence type="ECO:0000256" key="1">
    <source>
        <dbReference type="SAM" id="SignalP"/>
    </source>
</evidence>
<proteinExistence type="predicted"/>
<organism evidence="2 3">
    <name type="scientific">Streblomastix strix</name>
    <dbReference type="NCBI Taxonomy" id="222440"/>
    <lineage>
        <taxon>Eukaryota</taxon>
        <taxon>Metamonada</taxon>
        <taxon>Preaxostyla</taxon>
        <taxon>Oxymonadida</taxon>
        <taxon>Streblomastigidae</taxon>
        <taxon>Streblomastix</taxon>
    </lineage>
</organism>
<gene>
    <name evidence="2" type="ORF">EZS28_034232</name>
</gene>
<keyword evidence="1" id="KW-0732">Signal</keyword>
<comment type="caution">
    <text evidence="2">The sequence shown here is derived from an EMBL/GenBank/DDBJ whole genome shotgun (WGS) entry which is preliminary data.</text>
</comment>
<sequence>MNFVILLAVSFAICDQSTSLNVEPVPIQSAEISLPLSSSTQHESVKVLESLTSATEQSSFKSTNSVCQFNVSQNISGSFRTVANALALSCTESGGYEILLLDSEHIEYLIINQQSTILIKGNNKFRTVWHLDSPHKETLNLKQGILTLDNIEFHFVILSKLEHI</sequence>
<evidence type="ECO:0000313" key="2">
    <source>
        <dbReference type="EMBL" id="KAA6370241.1"/>
    </source>
</evidence>
<reference evidence="2 3" key="1">
    <citation type="submission" date="2019-03" db="EMBL/GenBank/DDBJ databases">
        <title>Single cell metagenomics reveals metabolic interactions within the superorganism composed of flagellate Streblomastix strix and complex community of Bacteroidetes bacteria on its surface.</title>
        <authorList>
            <person name="Treitli S.C."/>
            <person name="Kolisko M."/>
            <person name="Husnik F."/>
            <person name="Keeling P."/>
            <person name="Hampl V."/>
        </authorList>
    </citation>
    <scope>NUCLEOTIDE SEQUENCE [LARGE SCALE GENOMIC DNA]</scope>
    <source>
        <strain evidence="2">ST1C</strain>
    </source>
</reference>
<dbReference type="EMBL" id="SNRW01015578">
    <property type="protein sequence ID" value="KAA6370241.1"/>
    <property type="molecule type" value="Genomic_DNA"/>
</dbReference>
<name>A0A5J4UJK5_9EUKA</name>